<dbReference type="PRINTS" id="PR00035">
    <property type="entry name" value="HTHGNTR"/>
</dbReference>
<evidence type="ECO:0000313" key="6">
    <source>
        <dbReference type="Proteomes" id="UP000026249"/>
    </source>
</evidence>
<organism evidence="5 6">
    <name type="scientific">Actibacterium mucosum KCTC 23349</name>
    <dbReference type="NCBI Taxonomy" id="1454373"/>
    <lineage>
        <taxon>Bacteria</taxon>
        <taxon>Pseudomonadati</taxon>
        <taxon>Pseudomonadota</taxon>
        <taxon>Alphaproteobacteria</taxon>
        <taxon>Rhodobacterales</taxon>
        <taxon>Roseobacteraceae</taxon>
        <taxon>Actibacterium</taxon>
    </lineage>
</organism>
<dbReference type="PROSITE" id="PS50949">
    <property type="entry name" value="HTH_GNTR"/>
    <property type="match status" value="1"/>
</dbReference>
<sequence>MNKMTWTMIRDLLAQEIADGTLEPGDRLPTEPELVARFGAGRHSVRRAVEALAKEGKLSVEQGRGTFVEEAPSLIYSIGKRTRLRRNLLPQGYDVSSVLLGADRVVAPPPVCKALGLSDGAEVVESRRKTIANGIPIAFGSNFHDAQRFPDIVERRDVLGSMTETYKSYGIDDYVRAETSMHARQARAEEAKQLKQHPDMPVIVVRAVDRQLDGQPLASSQVIWSSARVRFTMSMEDDD</sequence>
<dbReference type="SUPFAM" id="SSF64288">
    <property type="entry name" value="Chorismate lyase-like"/>
    <property type="match status" value="1"/>
</dbReference>
<protein>
    <submittedName>
        <fullName evidence="5">Phosphonates metabolism transcriptional regulator PhnF</fullName>
    </submittedName>
</protein>
<evidence type="ECO:0000313" key="5">
    <source>
        <dbReference type="EMBL" id="KAJ54268.1"/>
    </source>
</evidence>
<feature type="domain" description="HTH gntR-type" evidence="4">
    <location>
        <begin position="3"/>
        <end position="71"/>
    </location>
</feature>
<dbReference type="GO" id="GO:0045892">
    <property type="term" value="P:negative regulation of DNA-templated transcription"/>
    <property type="evidence" value="ECO:0007669"/>
    <property type="project" value="TreeGrafter"/>
</dbReference>
<evidence type="ECO:0000256" key="2">
    <source>
        <dbReference type="ARBA" id="ARBA00023125"/>
    </source>
</evidence>
<dbReference type="InterPro" id="IPR036388">
    <property type="entry name" value="WH-like_DNA-bd_sf"/>
</dbReference>
<reference evidence="5 6" key="1">
    <citation type="submission" date="2014-03" db="EMBL/GenBank/DDBJ databases">
        <title>Draft Genome Sequence of Actibacterium mucosum KCTC 23349, a Marine Alphaproteobacterium with Complex Ionic Requirements Isolated from Mediterranean Seawater at Malvarrosa Beach, Valencia, Spain.</title>
        <authorList>
            <person name="Arahal D.R."/>
            <person name="Shao Z."/>
            <person name="Lai Q."/>
            <person name="Pujalte M.J."/>
        </authorList>
    </citation>
    <scope>NUCLEOTIDE SEQUENCE [LARGE SCALE GENOMIC DNA]</scope>
    <source>
        <strain evidence="5 6">KCTC 23349</strain>
    </source>
</reference>
<keyword evidence="1" id="KW-0805">Transcription regulation</keyword>
<accession>A0A037ZF80</accession>
<dbReference type="GO" id="GO:0003700">
    <property type="term" value="F:DNA-binding transcription factor activity"/>
    <property type="evidence" value="ECO:0007669"/>
    <property type="project" value="InterPro"/>
</dbReference>
<keyword evidence="2" id="KW-0238">DNA-binding</keyword>
<evidence type="ECO:0000256" key="1">
    <source>
        <dbReference type="ARBA" id="ARBA00023015"/>
    </source>
</evidence>
<gene>
    <name evidence="5" type="ORF">ACMU_18775</name>
</gene>
<dbReference type="Gene3D" id="1.10.10.10">
    <property type="entry name" value="Winged helix-like DNA-binding domain superfamily/Winged helix DNA-binding domain"/>
    <property type="match status" value="1"/>
</dbReference>
<dbReference type="Pfam" id="PF00392">
    <property type="entry name" value="GntR"/>
    <property type="match status" value="1"/>
</dbReference>
<dbReference type="GO" id="GO:0003677">
    <property type="term" value="F:DNA binding"/>
    <property type="evidence" value="ECO:0007669"/>
    <property type="project" value="UniProtKB-KW"/>
</dbReference>
<evidence type="ECO:0000256" key="3">
    <source>
        <dbReference type="ARBA" id="ARBA00023163"/>
    </source>
</evidence>
<keyword evidence="6" id="KW-1185">Reference proteome</keyword>
<dbReference type="SMART" id="SM00866">
    <property type="entry name" value="UTRA"/>
    <property type="match status" value="1"/>
</dbReference>
<name>A0A037ZF80_9RHOB</name>
<dbReference type="AlphaFoldDB" id="A0A037ZF80"/>
<dbReference type="NCBIfam" id="TIGR02325">
    <property type="entry name" value="C_P_lyase_phnF"/>
    <property type="match status" value="1"/>
</dbReference>
<dbReference type="Pfam" id="PF07702">
    <property type="entry name" value="UTRA"/>
    <property type="match status" value="1"/>
</dbReference>
<dbReference type="SUPFAM" id="SSF46785">
    <property type="entry name" value="Winged helix' DNA-binding domain"/>
    <property type="match status" value="1"/>
</dbReference>
<dbReference type="STRING" id="1454373.ACMU_18775"/>
<dbReference type="InterPro" id="IPR050679">
    <property type="entry name" value="Bact_HTH_transcr_reg"/>
</dbReference>
<comment type="caution">
    <text evidence="5">The sequence shown here is derived from an EMBL/GenBank/DDBJ whole genome shotgun (WGS) entry which is preliminary data.</text>
</comment>
<proteinExistence type="predicted"/>
<dbReference type="OrthoDB" id="5454556at2"/>
<dbReference type="PANTHER" id="PTHR44846:SF1">
    <property type="entry name" value="MANNOSYL-D-GLYCERATE TRANSPORT_METABOLISM SYSTEM REPRESSOR MNGR-RELATED"/>
    <property type="match status" value="1"/>
</dbReference>
<dbReference type="InterPro" id="IPR028978">
    <property type="entry name" value="Chorismate_lyase_/UTRA_dom_sf"/>
</dbReference>
<dbReference type="Proteomes" id="UP000026249">
    <property type="component" value="Unassembled WGS sequence"/>
</dbReference>
<dbReference type="Gene3D" id="3.40.1410.10">
    <property type="entry name" value="Chorismate lyase-like"/>
    <property type="match status" value="1"/>
</dbReference>
<dbReference type="InterPro" id="IPR011663">
    <property type="entry name" value="UTRA"/>
</dbReference>
<evidence type="ECO:0000259" key="4">
    <source>
        <dbReference type="PROSITE" id="PS50949"/>
    </source>
</evidence>
<dbReference type="CDD" id="cd07377">
    <property type="entry name" value="WHTH_GntR"/>
    <property type="match status" value="1"/>
</dbReference>
<dbReference type="InterPro" id="IPR036390">
    <property type="entry name" value="WH_DNA-bd_sf"/>
</dbReference>
<dbReference type="InterPro" id="IPR000524">
    <property type="entry name" value="Tscrpt_reg_HTH_GntR"/>
</dbReference>
<dbReference type="EMBL" id="JFKE01000009">
    <property type="protein sequence ID" value="KAJ54268.1"/>
    <property type="molecule type" value="Genomic_DNA"/>
</dbReference>
<dbReference type="SMART" id="SM00345">
    <property type="entry name" value="HTH_GNTR"/>
    <property type="match status" value="1"/>
</dbReference>
<keyword evidence="3" id="KW-0804">Transcription</keyword>
<dbReference type="PANTHER" id="PTHR44846">
    <property type="entry name" value="MANNOSYL-D-GLYCERATE TRANSPORT/METABOLISM SYSTEM REPRESSOR MNGR-RELATED"/>
    <property type="match status" value="1"/>
</dbReference>
<dbReference type="InterPro" id="IPR012702">
    <property type="entry name" value="CP_lyase_PhnF"/>
</dbReference>